<keyword evidence="1" id="KW-0175">Coiled coil</keyword>
<dbReference type="GeneID" id="68114476"/>
<evidence type="ECO:0000313" key="4">
    <source>
        <dbReference type="Proteomes" id="UP000444721"/>
    </source>
</evidence>
<dbReference type="AlphaFoldDB" id="A0A6A5BHF4"/>
<feature type="compositionally biased region" description="Polar residues" evidence="2">
    <location>
        <begin position="88"/>
        <end position="103"/>
    </location>
</feature>
<proteinExistence type="predicted"/>
<feature type="region of interest" description="Disordered" evidence="2">
    <location>
        <begin position="1"/>
        <end position="22"/>
    </location>
</feature>
<reference evidence="3 4" key="1">
    <citation type="journal article" date="2019" name="Sci. Rep.">
        <title>Nanopore sequencing improves the draft genome of the human pathogenic amoeba Naegleria fowleri.</title>
        <authorList>
            <person name="Liechti N."/>
            <person name="Schurch N."/>
            <person name="Bruggmann R."/>
            <person name="Wittwer M."/>
        </authorList>
    </citation>
    <scope>NUCLEOTIDE SEQUENCE [LARGE SCALE GENOMIC DNA]</scope>
    <source>
        <strain evidence="3 4">ATCC 30894</strain>
    </source>
</reference>
<feature type="region of interest" description="Disordered" evidence="2">
    <location>
        <begin position="117"/>
        <end position="139"/>
    </location>
</feature>
<organism evidence="3 4">
    <name type="scientific">Naegleria fowleri</name>
    <name type="common">Brain eating amoeba</name>
    <dbReference type="NCBI Taxonomy" id="5763"/>
    <lineage>
        <taxon>Eukaryota</taxon>
        <taxon>Discoba</taxon>
        <taxon>Heterolobosea</taxon>
        <taxon>Tetramitia</taxon>
        <taxon>Eutetramitia</taxon>
        <taxon>Vahlkampfiidae</taxon>
        <taxon>Naegleria</taxon>
    </lineage>
</organism>
<sequence length="435" mass="49956">MQGRLTSSSLGKPTSSSLAVKDPIHQRLGQNEHTPNHSEFTNNGQSQSLTRNIHNFLSLPEEQVSVLPDKSNSLLAIPFRESKAVSSLTTTTSIPPQYSTSPDIISPRQIHQRNVNNNLLNNNSRPRNQPSPNSNFNNNLFRSEIPMPFPSFPHVNSYHSQIEFSNSSLTEQIGTSIQSKIKALSRAPEKLISSKFRAFANSTPKDENRPRRHTLHVDEAKRLRPVQFNASTDDIIQPYPVPVLSPKTIEVVQKLTDKYAAKSKRKNNRRVSTSFVAKFVEIERKKRQMKDMNQFKEMQFDLDPNTKKEKEYAIVKKMSRELEERLESVSHKLTFLEKQSQRDKELIQFYRNRERHLAGKPSKALSNFLLSSSSNNSINNIHLAVNNLFEHPVADPFDLTRMVPPKGVSFQSIVYYWKVFCKISYVCKFILNREH</sequence>
<dbReference type="RefSeq" id="XP_044558584.1">
    <property type="nucleotide sequence ID" value="XM_044710983.1"/>
</dbReference>
<feature type="coiled-coil region" evidence="1">
    <location>
        <begin position="305"/>
        <end position="339"/>
    </location>
</feature>
<evidence type="ECO:0000256" key="1">
    <source>
        <dbReference type="SAM" id="Coils"/>
    </source>
</evidence>
<keyword evidence="4" id="KW-1185">Reference proteome</keyword>
<feature type="compositionally biased region" description="Low complexity" evidence="2">
    <location>
        <begin position="1"/>
        <end position="18"/>
    </location>
</feature>
<evidence type="ECO:0000313" key="3">
    <source>
        <dbReference type="EMBL" id="KAF0973871.1"/>
    </source>
</evidence>
<dbReference type="VEuPathDB" id="AmoebaDB:NfTy_009880"/>
<protein>
    <submittedName>
        <fullName evidence="3">Uncharacterized protein</fullName>
    </submittedName>
</protein>
<dbReference type="OrthoDB" id="10464580at2759"/>
<dbReference type="Proteomes" id="UP000444721">
    <property type="component" value="Unassembled WGS sequence"/>
</dbReference>
<feature type="region of interest" description="Disordered" evidence="2">
    <location>
        <begin position="88"/>
        <end position="107"/>
    </location>
</feature>
<dbReference type="VEuPathDB" id="AmoebaDB:FDP41_007258"/>
<accession>A0A6A5BHF4</accession>
<comment type="caution">
    <text evidence="3">The sequence shown here is derived from an EMBL/GenBank/DDBJ whole genome shotgun (WGS) entry which is preliminary data.</text>
</comment>
<dbReference type="EMBL" id="VFQX01000058">
    <property type="protein sequence ID" value="KAF0973871.1"/>
    <property type="molecule type" value="Genomic_DNA"/>
</dbReference>
<name>A0A6A5BHF4_NAEFO</name>
<evidence type="ECO:0000256" key="2">
    <source>
        <dbReference type="SAM" id="MobiDB-lite"/>
    </source>
</evidence>
<dbReference type="VEuPathDB" id="AmoebaDB:NF0088980"/>
<gene>
    <name evidence="3" type="ORF">FDP41_007258</name>
</gene>